<name>A0A1I0E3L3_9FIRM</name>
<evidence type="ECO:0000256" key="2">
    <source>
        <dbReference type="ARBA" id="ARBA00023125"/>
    </source>
</evidence>
<dbReference type="PRINTS" id="PR00032">
    <property type="entry name" value="HTHARAC"/>
</dbReference>
<accession>A0A1I0E3L3</accession>
<dbReference type="EMBL" id="FOIM01000005">
    <property type="protein sequence ID" value="SET38798.1"/>
    <property type="molecule type" value="Genomic_DNA"/>
</dbReference>
<evidence type="ECO:0000259" key="4">
    <source>
        <dbReference type="PROSITE" id="PS01124"/>
    </source>
</evidence>
<keyword evidence="3" id="KW-0804">Transcription</keyword>
<evidence type="ECO:0000256" key="3">
    <source>
        <dbReference type="ARBA" id="ARBA00023163"/>
    </source>
</evidence>
<keyword evidence="6" id="KW-1185">Reference proteome</keyword>
<dbReference type="GO" id="GO:0043565">
    <property type="term" value="F:sequence-specific DNA binding"/>
    <property type="evidence" value="ECO:0007669"/>
    <property type="project" value="InterPro"/>
</dbReference>
<dbReference type="RefSeq" id="WP_092361876.1">
    <property type="nucleotide sequence ID" value="NZ_CATZMQ010000012.1"/>
</dbReference>
<dbReference type="InterPro" id="IPR018060">
    <property type="entry name" value="HTH_AraC"/>
</dbReference>
<dbReference type="Pfam" id="PF12833">
    <property type="entry name" value="HTH_18"/>
    <property type="match status" value="1"/>
</dbReference>
<dbReference type="STRING" id="460384.SAMN05216313_105204"/>
<dbReference type="Proteomes" id="UP000198508">
    <property type="component" value="Unassembled WGS sequence"/>
</dbReference>
<evidence type="ECO:0000313" key="5">
    <source>
        <dbReference type="EMBL" id="SET38798.1"/>
    </source>
</evidence>
<dbReference type="PANTHER" id="PTHR43280">
    <property type="entry name" value="ARAC-FAMILY TRANSCRIPTIONAL REGULATOR"/>
    <property type="match status" value="1"/>
</dbReference>
<dbReference type="SUPFAM" id="SSF46689">
    <property type="entry name" value="Homeodomain-like"/>
    <property type="match status" value="2"/>
</dbReference>
<dbReference type="InterPro" id="IPR009057">
    <property type="entry name" value="Homeodomain-like_sf"/>
</dbReference>
<keyword evidence="1" id="KW-0805">Transcription regulation</keyword>
<evidence type="ECO:0000256" key="1">
    <source>
        <dbReference type="ARBA" id="ARBA00023015"/>
    </source>
</evidence>
<evidence type="ECO:0000313" key="6">
    <source>
        <dbReference type="Proteomes" id="UP000198508"/>
    </source>
</evidence>
<dbReference type="PANTHER" id="PTHR43280:SF2">
    <property type="entry name" value="HTH-TYPE TRANSCRIPTIONAL REGULATOR EXSA"/>
    <property type="match status" value="1"/>
</dbReference>
<proteinExistence type="predicted"/>
<dbReference type="InterPro" id="IPR018062">
    <property type="entry name" value="HTH_AraC-typ_CS"/>
</dbReference>
<protein>
    <submittedName>
        <fullName evidence="5">Helix-turn-helix domain-containing protein</fullName>
    </submittedName>
</protein>
<dbReference type="AlphaFoldDB" id="A0A1I0E3L3"/>
<dbReference type="GO" id="GO:0003700">
    <property type="term" value="F:DNA-binding transcription factor activity"/>
    <property type="evidence" value="ECO:0007669"/>
    <property type="project" value="InterPro"/>
</dbReference>
<organism evidence="5 6">
    <name type="scientific">Enterocloster lavalensis</name>
    <dbReference type="NCBI Taxonomy" id="460384"/>
    <lineage>
        <taxon>Bacteria</taxon>
        <taxon>Bacillati</taxon>
        <taxon>Bacillota</taxon>
        <taxon>Clostridia</taxon>
        <taxon>Lachnospirales</taxon>
        <taxon>Lachnospiraceae</taxon>
        <taxon>Enterocloster</taxon>
    </lineage>
</organism>
<feature type="domain" description="HTH araC/xylS-type" evidence="4">
    <location>
        <begin position="308"/>
        <end position="406"/>
    </location>
</feature>
<dbReference type="InterPro" id="IPR020449">
    <property type="entry name" value="Tscrpt_reg_AraC-type_HTH"/>
</dbReference>
<gene>
    <name evidence="5" type="ORF">SAMN05216313_105204</name>
</gene>
<dbReference type="SMART" id="SM00342">
    <property type="entry name" value="HTH_ARAC"/>
    <property type="match status" value="1"/>
</dbReference>
<keyword evidence="2" id="KW-0238">DNA-binding</keyword>
<dbReference type="Gene3D" id="1.10.10.60">
    <property type="entry name" value="Homeodomain-like"/>
    <property type="match status" value="2"/>
</dbReference>
<reference evidence="6" key="1">
    <citation type="submission" date="2016-10" db="EMBL/GenBank/DDBJ databases">
        <authorList>
            <person name="Varghese N."/>
            <person name="Submissions S."/>
        </authorList>
    </citation>
    <scope>NUCLEOTIDE SEQUENCE [LARGE SCALE GENOMIC DNA]</scope>
    <source>
        <strain evidence="6">NLAE-zl-G277</strain>
    </source>
</reference>
<dbReference type="PROSITE" id="PS00041">
    <property type="entry name" value="HTH_ARAC_FAMILY_1"/>
    <property type="match status" value="1"/>
</dbReference>
<sequence>MELDHLTLFSQIVQAHNINCLLVDRDFSNLYKADMELRSKLYSNYDYARLRDAILKHCRRGELLKLKDDFGLILYIFPLPTDSLAQMGQAVCVIAGPVLEAAPDPGEIQKIMFRKKLPDSLFRELQEFYSSIAVPPELKSLESTLITIADHLFGEAHVLRSYPESGDLTLESPSQFQALNDAPSIAINTIEERYEVEDQMLEAVACGDHMKASRYHSLFKTYRITPRTENALINRKNMLIILNTLCRKAVQKGHVHPYYIDELSTQFAIRINQSRSMTDLDAIDNEMIHKYCLLVRNHSMKNYSRLVQRCITYTDFHYAEPLTLSFFADMCHVTKSYLSNLFRKETGSTLTDYIHAVRLRHALVLLNSTTIPIQVVAASCGYSDLNYFIKLFKRENGISPKQYRVQMNRNENALCIKKSPPEPLP</sequence>
<dbReference type="PROSITE" id="PS01124">
    <property type="entry name" value="HTH_ARAC_FAMILY_2"/>
    <property type="match status" value="1"/>
</dbReference>